<proteinExistence type="inferred from homology"/>
<accession>A0ABY2E408</accession>
<reference evidence="5 6" key="1">
    <citation type="submission" date="2019-03" db="EMBL/GenBank/DDBJ databases">
        <title>Genomic features of bacteria from cold environments.</title>
        <authorList>
            <person name="Shen L."/>
        </authorList>
    </citation>
    <scope>NUCLEOTIDE SEQUENCE [LARGE SCALE GENOMIC DNA]</scope>
    <source>
        <strain evidence="6">T3246-1</strain>
    </source>
</reference>
<protein>
    <submittedName>
        <fullName evidence="5">Gfo/Idh/MocA family oxidoreductase</fullName>
    </submittedName>
</protein>
<dbReference type="InterPro" id="IPR051450">
    <property type="entry name" value="Gfo/Idh/MocA_Oxidoreductases"/>
</dbReference>
<organism evidence="5 6">
    <name type="scientific">Occultella glacieicola</name>
    <dbReference type="NCBI Taxonomy" id="2518684"/>
    <lineage>
        <taxon>Bacteria</taxon>
        <taxon>Bacillati</taxon>
        <taxon>Actinomycetota</taxon>
        <taxon>Actinomycetes</taxon>
        <taxon>Micrococcales</taxon>
        <taxon>Ruaniaceae</taxon>
        <taxon>Occultella</taxon>
    </lineage>
</organism>
<sequence>MNAVAAIAGASLRRCQGDVMSTLRDHPSESGASGRHPNAERARRADTTDPGEADRPRRRYAVVGLSNRGVASFVRPLLGVSDSGAGEDATLGYGADADDFSGHGELVAVLDVDRARAGAFAATILPPGHPDVPAYAPEQYGDLLRWTRPDAVIVTSPDHTHARYIVEALKHGVDVISEKPMVATAADAARVLEAERESAGTVRVTHNLRYTSRHRQIKRMVLAGAIGRPLHVNLDYHVDIRHGASYFLRWNRERANSGGLTIHKSTHHLDLISWWLADAPSTVYAVGGRDYYGPGSPHRPDAASPAQVRERDPYYQAQRGSGTFPDGAGETRRGLFDLPYEVQYPAGRDLYLYDDEIDIEDHVAALLTFERGATAAYAVDFSSPWEGYRATLTGTHGTIEMFTGRTPDGEALPGSGQVVHRPLFGPAEVIDIESVSGGHDGADPLMRRDLFVGPDAESVALGLGASAREGALAVAAGEAIWRSIGEGRILSIAELLNGEYS</sequence>
<dbReference type="Gene3D" id="3.40.50.720">
    <property type="entry name" value="NAD(P)-binding Rossmann-like Domain"/>
    <property type="match status" value="1"/>
</dbReference>
<comment type="similarity">
    <text evidence="1">Belongs to the Gfo/Idh/MocA family.</text>
</comment>
<dbReference type="Pfam" id="PF01408">
    <property type="entry name" value="GFO_IDH_MocA"/>
    <property type="match status" value="1"/>
</dbReference>
<feature type="region of interest" description="Disordered" evidence="2">
    <location>
        <begin position="22"/>
        <end position="57"/>
    </location>
</feature>
<dbReference type="SUPFAM" id="SSF55347">
    <property type="entry name" value="Glyceraldehyde-3-phosphate dehydrogenase-like, C-terminal domain"/>
    <property type="match status" value="1"/>
</dbReference>
<dbReference type="InterPro" id="IPR004104">
    <property type="entry name" value="Gfo/Idh/MocA-like_OxRdtase_C"/>
</dbReference>
<evidence type="ECO:0000313" key="6">
    <source>
        <dbReference type="Proteomes" id="UP000504882"/>
    </source>
</evidence>
<keyword evidence="6" id="KW-1185">Reference proteome</keyword>
<dbReference type="InterPro" id="IPR036291">
    <property type="entry name" value="NAD(P)-bd_dom_sf"/>
</dbReference>
<evidence type="ECO:0000256" key="2">
    <source>
        <dbReference type="SAM" id="MobiDB-lite"/>
    </source>
</evidence>
<feature type="domain" description="Gfo/Idh/MocA-like oxidoreductase C-terminal" evidence="4">
    <location>
        <begin position="218"/>
        <end position="488"/>
    </location>
</feature>
<dbReference type="PANTHER" id="PTHR43377:SF2">
    <property type="entry name" value="BINDING ROSSMANN FOLD OXIDOREDUCTASE, PUTATIVE (AFU_ORTHOLOGUE AFUA_4G00560)-RELATED"/>
    <property type="match status" value="1"/>
</dbReference>
<dbReference type="EMBL" id="SMNA01000004">
    <property type="protein sequence ID" value="TDE94760.1"/>
    <property type="molecule type" value="Genomic_DNA"/>
</dbReference>
<feature type="domain" description="Gfo/Idh/MocA-like oxidoreductase N-terminal" evidence="3">
    <location>
        <begin position="97"/>
        <end position="206"/>
    </location>
</feature>
<evidence type="ECO:0000313" key="5">
    <source>
        <dbReference type="EMBL" id="TDE94760.1"/>
    </source>
</evidence>
<dbReference type="PANTHER" id="PTHR43377">
    <property type="entry name" value="BILIVERDIN REDUCTASE A"/>
    <property type="match status" value="1"/>
</dbReference>
<dbReference type="Gene3D" id="3.30.360.10">
    <property type="entry name" value="Dihydrodipicolinate Reductase, domain 2"/>
    <property type="match status" value="1"/>
</dbReference>
<evidence type="ECO:0000259" key="3">
    <source>
        <dbReference type="Pfam" id="PF01408"/>
    </source>
</evidence>
<dbReference type="Proteomes" id="UP000504882">
    <property type="component" value="Unassembled WGS sequence"/>
</dbReference>
<comment type="caution">
    <text evidence="5">The sequence shown here is derived from an EMBL/GenBank/DDBJ whole genome shotgun (WGS) entry which is preliminary data.</text>
</comment>
<name>A0ABY2E408_9MICO</name>
<evidence type="ECO:0000256" key="1">
    <source>
        <dbReference type="ARBA" id="ARBA00010928"/>
    </source>
</evidence>
<dbReference type="Pfam" id="PF02894">
    <property type="entry name" value="GFO_IDH_MocA_C"/>
    <property type="match status" value="1"/>
</dbReference>
<dbReference type="InterPro" id="IPR000683">
    <property type="entry name" value="Gfo/Idh/MocA-like_OxRdtase_N"/>
</dbReference>
<feature type="compositionally biased region" description="Basic and acidic residues" evidence="2">
    <location>
        <begin position="37"/>
        <end position="55"/>
    </location>
</feature>
<dbReference type="SUPFAM" id="SSF51735">
    <property type="entry name" value="NAD(P)-binding Rossmann-fold domains"/>
    <property type="match status" value="1"/>
</dbReference>
<gene>
    <name evidence="5" type="ORF">EXU48_08145</name>
</gene>
<evidence type="ECO:0000259" key="4">
    <source>
        <dbReference type="Pfam" id="PF02894"/>
    </source>
</evidence>